<proteinExistence type="predicted"/>
<reference evidence="1 2" key="1">
    <citation type="submission" date="2019-11" db="EMBL/GenBank/DDBJ databases">
        <title>Genome of Strain BIT-d1.</title>
        <authorList>
            <person name="Yang Y."/>
        </authorList>
    </citation>
    <scope>NUCLEOTIDE SEQUENCE [LARGE SCALE GENOMIC DNA]</scope>
    <source>
        <strain evidence="1 2">BIT-d1</strain>
    </source>
</reference>
<evidence type="ECO:0000313" key="2">
    <source>
        <dbReference type="Proteomes" id="UP000438760"/>
    </source>
</evidence>
<dbReference type="Proteomes" id="UP000438760">
    <property type="component" value="Unassembled WGS sequence"/>
</dbReference>
<comment type="caution">
    <text evidence="1">The sequence shown here is derived from an EMBL/GenBank/DDBJ whole genome shotgun (WGS) entry which is preliminary data.</text>
</comment>
<dbReference type="EMBL" id="WMJX01000101">
    <property type="protein sequence ID" value="MTG99486.1"/>
    <property type="molecule type" value="Genomic_DNA"/>
</dbReference>
<gene>
    <name evidence="1" type="ORF">GJV76_15415</name>
</gene>
<dbReference type="Pfam" id="PF14022">
    <property type="entry name" value="DUF4238"/>
    <property type="match status" value="1"/>
</dbReference>
<protein>
    <submittedName>
        <fullName evidence="1">DUF4238 domain-containing protein</fullName>
    </submittedName>
</protein>
<accession>A0A6I3LPY0</accession>
<dbReference type="RefSeq" id="WP_155093469.1">
    <property type="nucleotide sequence ID" value="NZ_WMJX01000101.1"/>
</dbReference>
<organism evidence="1 2">
    <name type="scientific">Myroides albus</name>
    <dbReference type="NCBI Taxonomy" id="2562892"/>
    <lineage>
        <taxon>Bacteria</taxon>
        <taxon>Pseudomonadati</taxon>
        <taxon>Bacteroidota</taxon>
        <taxon>Flavobacteriia</taxon>
        <taxon>Flavobacteriales</taxon>
        <taxon>Flavobacteriaceae</taxon>
        <taxon>Myroides</taxon>
    </lineage>
</organism>
<dbReference type="InterPro" id="IPR025332">
    <property type="entry name" value="DUF4238"/>
</dbReference>
<dbReference type="AlphaFoldDB" id="A0A6I3LPY0"/>
<name>A0A6I3LPY0_9FLAO</name>
<sequence length="313" mass="36969">MKTNINQHYLPQYYLRNFAIDKSIEIYDLKLKKKYTNSISNVAYKKNFYNVDVSFFNEIIENEIFQDHDFIDKIINEYNESILASFFDSFNPTRDRIINKDERETISVIDFHSLVDFILVQTYRNPKFSLFFKDIDNYIKSKNDVDGTKEYDKITRGIVILLLFNNLHYPKKTKFKSDVLVGFKSILDEIQLLKSLITNSYKIIYWNKTSIDFITNDCGMSFIRLEGNDIFSSIYVPINTKIAVLLVNKETSIFKNKKIKDSGAILQIEEPDKTHVETYNLSIVENANRFVFSQNGIFPNNIDEVEYKPWWNI</sequence>
<dbReference type="OrthoDB" id="669645at2"/>
<evidence type="ECO:0000313" key="1">
    <source>
        <dbReference type="EMBL" id="MTG99486.1"/>
    </source>
</evidence>
<keyword evidence="2" id="KW-1185">Reference proteome</keyword>